<proteinExistence type="predicted"/>
<sequence length="69" mass="7681">MAEILENQIGGLDDHIILLFFFGLVFDLSFCLCDTGVPLEKCTILKVANLGFNLKKGSDLSLTTKIYNR</sequence>
<protein>
    <submittedName>
        <fullName evidence="2">Uncharacterized protein</fullName>
    </submittedName>
</protein>
<keyword evidence="3" id="KW-1185">Reference proteome</keyword>
<name>A0A3M7RMT1_BRAPC</name>
<accession>A0A3M7RMT1</accession>
<dbReference type="EMBL" id="REGN01003036">
    <property type="protein sequence ID" value="RNA24862.1"/>
    <property type="molecule type" value="Genomic_DNA"/>
</dbReference>
<keyword evidence="1" id="KW-0812">Transmembrane</keyword>
<evidence type="ECO:0000256" key="1">
    <source>
        <dbReference type="SAM" id="Phobius"/>
    </source>
</evidence>
<gene>
    <name evidence="2" type="ORF">BpHYR1_040664</name>
</gene>
<feature type="transmembrane region" description="Helical" evidence="1">
    <location>
        <begin position="16"/>
        <end position="37"/>
    </location>
</feature>
<keyword evidence="1" id="KW-1133">Transmembrane helix</keyword>
<comment type="caution">
    <text evidence="2">The sequence shown here is derived from an EMBL/GenBank/DDBJ whole genome shotgun (WGS) entry which is preliminary data.</text>
</comment>
<evidence type="ECO:0000313" key="3">
    <source>
        <dbReference type="Proteomes" id="UP000276133"/>
    </source>
</evidence>
<reference evidence="2 3" key="1">
    <citation type="journal article" date="2018" name="Sci. Rep.">
        <title>Genomic signatures of local adaptation to the degree of environmental predictability in rotifers.</title>
        <authorList>
            <person name="Franch-Gras L."/>
            <person name="Hahn C."/>
            <person name="Garcia-Roger E.M."/>
            <person name="Carmona M.J."/>
            <person name="Serra M."/>
            <person name="Gomez A."/>
        </authorList>
    </citation>
    <scope>NUCLEOTIDE SEQUENCE [LARGE SCALE GENOMIC DNA]</scope>
    <source>
        <strain evidence="2">HYR1</strain>
    </source>
</reference>
<evidence type="ECO:0000313" key="2">
    <source>
        <dbReference type="EMBL" id="RNA24862.1"/>
    </source>
</evidence>
<dbReference type="AlphaFoldDB" id="A0A3M7RMT1"/>
<dbReference type="Proteomes" id="UP000276133">
    <property type="component" value="Unassembled WGS sequence"/>
</dbReference>
<organism evidence="2 3">
    <name type="scientific">Brachionus plicatilis</name>
    <name type="common">Marine rotifer</name>
    <name type="synonym">Brachionus muelleri</name>
    <dbReference type="NCBI Taxonomy" id="10195"/>
    <lineage>
        <taxon>Eukaryota</taxon>
        <taxon>Metazoa</taxon>
        <taxon>Spiralia</taxon>
        <taxon>Gnathifera</taxon>
        <taxon>Rotifera</taxon>
        <taxon>Eurotatoria</taxon>
        <taxon>Monogononta</taxon>
        <taxon>Pseudotrocha</taxon>
        <taxon>Ploima</taxon>
        <taxon>Brachionidae</taxon>
        <taxon>Brachionus</taxon>
    </lineage>
</organism>
<keyword evidence="1" id="KW-0472">Membrane</keyword>